<gene>
    <name evidence="3" type="ORF">C5613_24980</name>
</gene>
<dbReference type="InterPro" id="IPR002878">
    <property type="entry name" value="ChsH2_C"/>
</dbReference>
<proteinExistence type="predicted"/>
<feature type="domain" description="ChsH2 C-terminal OB-fold" evidence="2">
    <location>
        <begin position="397"/>
        <end position="453"/>
    </location>
</feature>
<dbReference type="AlphaFoldDB" id="A0A2S8J4R9"/>
<dbReference type="Gene3D" id="2.20.28.240">
    <property type="match status" value="1"/>
</dbReference>
<comment type="caution">
    <text evidence="3">The sequence shown here is derived from an EMBL/GenBank/DDBJ whole genome shotgun (WGS) entry which is preliminary data.</text>
</comment>
<dbReference type="InterPro" id="IPR012340">
    <property type="entry name" value="NA-bd_OB-fold"/>
</dbReference>
<dbReference type="Pfam" id="PF01796">
    <property type="entry name" value="OB_ChsH2_C"/>
    <property type="match status" value="1"/>
</dbReference>
<reference evidence="4" key="1">
    <citation type="submission" date="2018-02" db="EMBL/GenBank/DDBJ databases">
        <title>Draft genome sequencing of Rhodococcus opacus KU647198.</title>
        <authorList>
            <person name="Zheng B.-X."/>
        </authorList>
    </citation>
    <scope>NUCLEOTIDE SEQUENCE [LARGE SCALE GENOMIC DNA]</scope>
    <source>
        <strain evidence="4">04-OD7</strain>
    </source>
</reference>
<organism evidence="3 4">
    <name type="scientific">Rhodococcus opacus</name>
    <name type="common">Nocardia opaca</name>
    <dbReference type="NCBI Taxonomy" id="37919"/>
    <lineage>
        <taxon>Bacteria</taxon>
        <taxon>Bacillati</taxon>
        <taxon>Actinomycetota</taxon>
        <taxon>Actinomycetes</taxon>
        <taxon>Mycobacteriales</taxon>
        <taxon>Nocardiaceae</taxon>
        <taxon>Rhodococcus</taxon>
    </lineage>
</organism>
<dbReference type="InterPro" id="IPR016039">
    <property type="entry name" value="Thiolase-like"/>
</dbReference>
<accession>A0A2S8J4R9</accession>
<evidence type="ECO:0000313" key="3">
    <source>
        <dbReference type="EMBL" id="PQP21995.1"/>
    </source>
</evidence>
<dbReference type="InterPro" id="IPR052513">
    <property type="entry name" value="Thioester_dehydratase-like"/>
</dbReference>
<feature type="region of interest" description="Disordered" evidence="1">
    <location>
        <begin position="472"/>
        <end position="500"/>
    </location>
</feature>
<protein>
    <submittedName>
        <fullName evidence="3">Hydroxymethylglutaryl-CoA synthase</fullName>
    </submittedName>
</protein>
<dbReference type="GO" id="GO:0016746">
    <property type="term" value="F:acyltransferase activity"/>
    <property type="evidence" value="ECO:0007669"/>
    <property type="project" value="InterPro"/>
</dbReference>
<sequence>MHGIVAYGTHLPVHRLELSEIGRTLGGSTAKGGRFVAGYDEDTTSMAVEAARCALAGIERAAIGSVLLATAQPAYLDRANAAIVHAALSLPTESLALDYIGSMRTAAGALLAAAEHRAADGHTLAVFSDVRTGLPGSVDEQVGSDGAAAIVVGDDTESLPVIAEFIGSASRTEEVLDRWRIPGDSSSHVWEERFAEGPLVAAGMDALRAAASAAEVAIDGLDHLLVVGMHDRAVRGVVKAVKVTQSASANAAAAAASGSAGTAQIAVGLAEILDNAGPDETIGIVVLGDGAVAVVARTTAAVATHRNAIPVSRRRETSRPVSYPLFLTWRGRLDREPPRRPDPVPPAAPPSFRAASYKFGLNVGRCTECGTVNIPVERICIRCHEVDTQVLEPLSEKPGKIVTFTVDHLAFSPSPPVVSAVVDFEGGGRMVCEVTDAGLEGLEVGASVTMTFRRMSTSGGIHNYFWKARPADNPISTAEPDDSELEMPAADNLVTESRNF</sequence>
<evidence type="ECO:0000313" key="4">
    <source>
        <dbReference type="Proteomes" id="UP000239290"/>
    </source>
</evidence>
<dbReference type="PANTHER" id="PTHR34075">
    <property type="entry name" value="BLR3430 PROTEIN"/>
    <property type="match status" value="1"/>
</dbReference>
<evidence type="ECO:0000259" key="2">
    <source>
        <dbReference type="Pfam" id="PF01796"/>
    </source>
</evidence>
<dbReference type="Gene3D" id="3.40.47.10">
    <property type="match status" value="1"/>
</dbReference>
<dbReference type="SUPFAM" id="SSF50249">
    <property type="entry name" value="Nucleic acid-binding proteins"/>
    <property type="match status" value="1"/>
</dbReference>
<dbReference type="RefSeq" id="WP_105418459.1">
    <property type="nucleotide sequence ID" value="NZ_PUIO01000033.1"/>
</dbReference>
<dbReference type="SUPFAM" id="SSF53901">
    <property type="entry name" value="Thiolase-like"/>
    <property type="match status" value="1"/>
</dbReference>
<evidence type="ECO:0000256" key="1">
    <source>
        <dbReference type="SAM" id="MobiDB-lite"/>
    </source>
</evidence>
<dbReference type="PANTHER" id="PTHR34075:SF5">
    <property type="entry name" value="BLR3430 PROTEIN"/>
    <property type="match status" value="1"/>
</dbReference>
<dbReference type="Proteomes" id="UP000239290">
    <property type="component" value="Unassembled WGS sequence"/>
</dbReference>
<dbReference type="EMBL" id="PUIO01000033">
    <property type="protein sequence ID" value="PQP21995.1"/>
    <property type="molecule type" value="Genomic_DNA"/>
</dbReference>
<name>A0A2S8J4R9_RHOOP</name>